<dbReference type="PANTHER" id="PTHR30537">
    <property type="entry name" value="HTH-TYPE TRANSCRIPTIONAL REGULATOR"/>
    <property type="match status" value="1"/>
</dbReference>
<dbReference type="SUPFAM" id="SSF53850">
    <property type="entry name" value="Periplasmic binding protein-like II"/>
    <property type="match status" value="1"/>
</dbReference>
<dbReference type="STRING" id="1121014.N788_06605"/>
<keyword evidence="3" id="KW-0238">DNA-binding</keyword>
<name>A0A087MGD7_9GAMM</name>
<dbReference type="Gene3D" id="3.40.190.290">
    <property type="match status" value="1"/>
</dbReference>
<evidence type="ECO:0000256" key="3">
    <source>
        <dbReference type="ARBA" id="ARBA00023125"/>
    </source>
</evidence>
<dbReference type="EMBL" id="AVCJ01000043">
    <property type="protein sequence ID" value="KFL35940.1"/>
    <property type="molecule type" value="Genomic_DNA"/>
</dbReference>
<dbReference type="SUPFAM" id="SSF46785">
    <property type="entry name" value="Winged helix' DNA-binding domain"/>
    <property type="match status" value="1"/>
</dbReference>
<dbReference type="Gene3D" id="1.10.10.10">
    <property type="entry name" value="Winged helix-like DNA-binding domain superfamily/Winged helix DNA-binding domain"/>
    <property type="match status" value="1"/>
</dbReference>
<dbReference type="InterPro" id="IPR000847">
    <property type="entry name" value="LysR_HTH_N"/>
</dbReference>
<comment type="caution">
    <text evidence="6">The sequence shown here is derived from an EMBL/GenBank/DDBJ whole genome shotgun (WGS) entry which is preliminary data.</text>
</comment>
<dbReference type="InterPro" id="IPR058163">
    <property type="entry name" value="LysR-type_TF_proteobact-type"/>
</dbReference>
<dbReference type="GO" id="GO:0003700">
    <property type="term" value="F:DNA-binding transcription factor activity"/>
    <property type="evidence" value="ECO:0007669"/>
    <property type="project" value="InterPro"/>
</dbReference>
<dbReference type="GO" id="GO:0003677">
    <property type="term" value="F:DNA binding"/>
    <property type="evidence" value="ECO:0007669"/>
    <property type="project" value="UniProtKB-KW"/>
</dbReference>
<dbReference type="InterPro" id="IPR005119">
    <property type="entry name" value="LysR_subst-bd"/>
</dbReference>
<evidence type="ECO:0000256" key="1">
    <source>
        <dbReference type="ARBA" id="ARBA00009437"/>
    </source>
</evidence>
<proteinExistence type="inferred from homology"/>
<comment type="similarity">
    <text evidence="1">Belongs to the LysR transcriptional regulatory family.</text>
</comment>
<dbReference type="Pfam" id="PF00126">
    <property type="entry name" value="HTH_1"/>
    <property type="match status" value="1"/>
</dbReference>
<dbReference type="RefSeq" id="WP_034225161.1">
    <property type="nucleotide sequence ID" value="NZ_AVCJ01000043.1"/>
</dbReference>
<reference evidence="6 7" key="2">
    <citation type="journal article" date="2015" name="Stand. Genomic Sci.">
        <title>High quality draft genomic sequence of Arenimonas donghaensis DSM 18148(T).</title>
        <authorList>
            <person name="Chen F."/>
            <person name="Wang H."/>
            <person name="Cao Y."/>
            <person name="Li X."/>
            <person name="Wang G."/>
        </authorList>
    </citation>
    <scope>NUCLEOTIDE SEQUENCE [LARGE SCALE GENOMIC DNA]</scope>
    <source>
        <strain evidence="6 7">HO3-R19</strain>
    </source>
</reference>
<protein>
    <recommendedName>
        <fullName evidence="5">HTH lysR-type domain-containing protein</fullName>
    </recommendedName>
</protein>
<evidence type="ECO:0000313" key="6">
    <source>
        <dbReference type="EMBL" id="KFL35940.1"/>
    </source>
</evidence>
<accession>A0A087MGD7</accession>
<dbReference type="PROSITE" id="PS50931">
    <property type="entry name" value="HTH_LYSR"/>
    <property type="match status" value="1"/>
</dbReference>
<dbReference type="OrthoDB" id="9810065at2"/>
<keyword evidence="7" id="KW-1185">Reference proteome</keyword>
<dbReference type="PATRIC" id="fig|1121014.3.peg.2226"/>
<organism evidence="6 7">
    <name type="scientific">Arenimonas donghaensis DSM 18148 = HO3-R19</name>
    <dbReference type="NCBI Taxonomy" id="1121014"/>
    <lineage>
        <taxon>Bacteria</taxon>
        <taxon>Pseudomonadati</taxon>
        <taxon>Pseudomonadota</taxon>
        <taxon>Gammaproteobacteria</taxon>
        <taxon>Lysobacterales</taxon>
        <taxon>Lysobacteraceae</taxon>
        <taxon>Arenimonas</taxon>
    </lineage>
</organism>
<keyword evidence="2" id="KW-0805">Transcription regulation</keyword>
<dbReference type="CDD" id="cd08422">
    <property type="entry name" value="PBP2_CrgA_like"/>
    <property type="match status" value="1"/>
</dbReference>
<evidence type="ECO:0000313" key="7">
    <source>
        <dbReference type="Proteomes" id="UP000029085"/>
    </source>
</evidence>
<dbReference type="InterPro" id="IPR036390">
    <property type="entry name" value="WH_DNA-bd_sf"/>
</dbReference>
<dbReference type="Pfam" id="PF03466">
    <property type="entry name" value="LysR_substrate"/>
    <property type="match status" value="1"/>
</dbReference>
<reference evidence="7" key="1">
    <citation type="submission" date="2013-08" db="EMBL/GenBank/DDBJ databases">
        <title>Genome sequencing of Arenimonas donghaensis.</title>
        <authorList>
            <person name="Chen F."/>
            <person name="Wang G."/>
        </authorList>
    </citation>
    <scope>NUCLEOTIDE SEQUENCE [LARGE SCALE GENOMIC DNA]</scope>
    <source>
        <strain evidence="7">HO3-R19</strain>
    </source>
</reference>
<dbReference type="AlphaFoldDB" id="A0A087MGD7"/>
<gene>
    <name evidence="6" type="ORF">N788_06605</name>
</gene>
<dbReference type="Proteomes" id="UP000029085">
    <property type="component" value="Unassembled WGS sequence"/>
</dbReference>
<dbReference type="PANTHER" id="PTHR30537:SF5">
    <property type="entry name" value="HTH-TYPE TRANSCRIPTIONAL ACTIVATOR TTDR-RELATED"/>
    <property type="match status" value="1"/>
</dbReference>
<evidence type="ECO:0000259" key="5">
    <source>
        <dbReference type="PROSITE" id="PS50931"/>
    </source>
</evidence>
<evidence type="ECO:0000256" key="4">
    <source>
        <dbReference type="ARBA" id="ARBA00023163"/>
    </source>
</evidence>
<sequence>MDTESIRLFVLAADKLNISAAGRELGMAPAVASARLAKLEKALGADLLKRSTRKVTLSLEGAEFLPYAREILAQENAALAALGHGHLTASGTLRFTAPSTFAQLYIAPVLPTFLALHPGISLDLRLTDMPFDLIQGSFDLALRNSALADTSLKARKLADDTRILCASPGYLRRHGVPGHPDDLAGHQLIAFKEPVALPLRGPGGAAGQFNPRGAGCRLVMDDGLSQKVATLAGAGISVNSLWSVHAELLDGSLVRVLPDFTVDTQAALWLVYPKANVLTAKVRIFIDFLLEYVGSKPVWTVPTSATGRQAT</sequence>
<dbReference type="InterPro" id="IPR036388">
    <property type="entry name" value="WH-like_DNA-bd_sf"/>
</dbReference>
<feature type="domain" description="HTH lysR-type" evidence="5">
    <location>
        <begin position="1"/>
        <end position="58"/>
    </location>
</feature>
<evidence type="ECO:0000256" key="2">
    <source>
        <dbReference type="ARBA" id="ARBA00023015"/>
    </source>
</evidence>
<keyword evidence="4" id="KW-0804">Transcription</keyword>